<dbReference type="PANTHER" id="PTHR11006:SF122">
    <property type="entry name" value="ARGININE METHYLTRANSFERASE 8"/>
    <property type="match status" value="1"/>
</dbReference>
<organism evidence="9 10">
    <name type="scientific">Papilio xuthus</name>
    <name type="common">Asian swallowtail butterfly</name>
    <dbReference type="NCBI Taxonomy" id="66420"/>
    <lineage>
        <taxon>Eukaryota</taxon>
        <taxon>Metazoa</taxon>
        <taxon>Ecdysozoa</taxon>
        <taxon>Arthropoda</taxon>
        <taxon>Hexapoda</taxon>
        <taxon>Insecta</taxon>
        <taxon>Pterygota</taxon>
        <taxon>Neoptera</taxon>
        <taxon>Endopterygota</taxon>
        <taxon>Lepidoptera</taxon>
        <taxon>Glossata</taxon>
        <taxon>Ditrysia</taxon>
        <taxon>Papilionoidea</taxon>
        <taxon>Papilionidae</taxon>
        <taxon>Papilioninae</taxon>
        <taxon>Papilio</taxon>
    </lineage>
</organism>
<keyword evidence="4 6" id="KW-0949">S-adenosyl-L-methionine</keyword>
<dbReference type="InterPro" id="IPR055135">
    <property type="entry name" value="PRMT_dom"/>
</dbReference>
<evidence type="ECO:0000259" key="8">
    <source>
        <dbReference type="Pfam" id="PF22528"/>
    </source>
</evidence>
<dbReference type="Pfam" id="PF22528">
    <property type="entry name" value="PRMT_C"/>
    <property type="match status" value="1"/>
</dbReference>
<dbReference type="AlphaFoldDB" id="A0A194QKG5"/>
<reference evidence="9 10" key="1">
    <citation type="journal article" date="2015" name="Nat. Commun.">
        <title>Outbred genome sequencing and CRISPR/Cas9 gene editing in butterflies.</title>
        <authorList>
            <person name="Li X."/>
            <person name="Fan D."/>
            <person name="Zhang W."/>
            <person name="Liu G."/>
            <person name="Zhang L."/>
            <person name="Zhao L."/>
            <person name="Fang X."/>
            <person name="Chen L."/>
            <person name="Dong Y."/>
            <person name="Chen Y."/>
            <person name="Ding Y."/>
            <person name="Zhao R."/>
            <person name="Feng M."/>
            <person name="Zhu Y."/>
            <person name="Feng Y."/>
            <person name="Jiang X."/>
            <person name="Zhu D."/>
            <person name="Xiang H."/>
            <person name="Feng X."/>
            <person name="Li S."/>
            <person name="Wang J."/>
            <person name="Zhang G."/>
            <person name="Kronforst M.R."/>
            <person name="Wang W."/>
        </authorList>
    </citation>
    <scope>NUCLEOTIDE SEQUENCE [LARGE SCALE GENOMIC DNA]</scope>
    <source>
        <strain evidence="9">Ya'a_city_454_Px</strain>
        <tissue evidence="9">Whole body</tissue>
    </source>
</reference>
<keyword evidence="2 6" id="KW-0489">Methyltransferase</keyword>
<dbReference type="EMBL" id="KQ459053">
    <property type="protein sequence ID" value="KPJ03951.1"/>
    <property type="molecule type" value="Genomic_DNA"/>
</dbReference>
<dbReference type="GO" id="GO:0035242">
    <property type="term" value="F:protein-arginine omega-N asymmetric methyltransferase activity"/>
    <property type="evidence" value="ECO:0007669"/>
    <property type="project" value="UniProtKB-EC"/>
</dbReference>
<name>A0A194QKG5_PAPXU</name>
<dbReference type="Pfam" id="PF06325">
    <property type="entry name" value="PrmA"/>
    <property type="match status" value="1"/>
</dbReference>
<dbReference type="PANTHER" id="PTHR11006">
    <property type="entry name" value="PROTEIN ARGININE N-METHYLTRANSFERASE"/>
    <property type="match status" value="1"/>
</dbReference>
<keyword evidence="3 6" id="KW-0808">Transferase</keyword>
<accession>A0A194QKG5</accession>
<evidence type="ECO:0000313" key="9">
    <source>
        <dbReference type="EMBL" id="KPJ03951.1"/>
    </source>
</evidence>
<dbReference type="STRING" id="66420.A0A194QKG5"/>
<gene>
    <name evidence="9" type="ORF">RR46_07710</name>
</gene>
<dbReference type="Gene3D" id="3.40.50.150">
    <property type="entry name" value="Vaccinia Virus protein VP39"/>
    <property type="match status" value="1"/>
</dbReference>
<evidence type="ECO:0000313" key="10">
    <source>
        <dbReference type="Proteomes" id="UP000053268"/>
    </source>
</evidence>
<dbReference type="GO" id="GO:0042054">
    <property type="term" value="F:histone methyltransferase activity"/>
    <property type="evidence" value="ECO:0007669"/>
    <property type="project" value="TreeGrafter"/>
</dbReference>
<sequence length="364" mass="41514">MDSDQDYFTSYEDLEIHRLMLEDYSRTETYRKAIHEHKECFKNKIVMDVGCGTGILSVFCAQAGAKKVYAVEASNIANIAKDVVKENNFEEVIEVIQNEVENVVLPNNEKVDIIVSEWMGFYLLHEGMLDSVLVARDKFLKEDGQMFPESAAIYVAPCSVPSLYHKWDSFHGVSMFTFAKLLRMDKSKKPEIMQIQPEDLLGTEILLACINLKDVQISELDSLEIQHVVGVNKAGKYQGLCLWFDCTFPVFSENCKPVVLSTSPHSPQTHWKQTVILFPEEREVEESEPLAFKLSMSRDIINNRRYNLQVELLDPETIDHPIPCSCDMSKCILIKMLMLQHAGQTGDEKSTTEEILEDEVIDDS</sequence>
<evidence type="ECO:0000256" key="1">
    <source>
        <dbReference type="ARBA" id="ARBA00011925"/>
    </source>
</evidence>
<evidence type="ECO:0000256" key="4">
    <source>
        <dbReference type="ARBA" id="ARBA00022691"/>
    </source>
</evidence>
<dbReference type="SUPFAM" id="SSF53335">
    <property type="entry name" value="S-adenosyl-L-methionine-dependent methyltransferases"/>
    <property type="match status" value="1"/>
</dbReference>
<keyword evidence="10" id="KW-1185">Reference proteome</keyword>
<dbReference type="Gene3D" id="2.70.160.11">
    <property type="entry name" value="Hnrnp arginine n-methyltransferase1"/>
    <property type="match status" value="1"/>
</dbReference>
<dbReference type="InterPro" id="IPR025799">
    <property type="entry name" value="Arg_MeTrfase"/>
</dbReference>
<dbReference type="PROSITE" id="PS51678">
    <property type="entry name" value="SAM_MT_PRMT"/>
    <property type="match status" value="1"/>
</dbReference>
<dbReference type="InterPro" id="IPR029063">
    <property type="entry name" value="SAM-dependent_MTases_sf"/>
</dbReference>
<dbReference type="CDD" id="cd02440">
    <property type="entry name" value="AdoMet_MTases"/>
    <property type="match status" value="1"/>
</dbReference>
<evidence type="ECO:0000256" key="7">
    <source>
        <dbReference type="SAM" id="MobiDB-lite"/>
    </source>
</evidence>
<dbReference type="EC" id="2.1.1.319" evidence="1"/>
<comment type="catalytic activity">
    <reaction evidence="5">
        <text>L-arginyl-[protein] + S-adenosyl-L-methionine = N(omega)-methyl-L-arginyl-[protein] + S-adenosyl-L-homocysteine + H(+)</text>
        <dbReference type="Rhea" id="RHEA:48100"/>
        <dbReference type="Rhea" id="RHEA-COMP:10532"/>
        <dbReference type="Rhea" id="RHEA-COMP:11990"/>
        <dbReference type="ChEBI" id="CHEBI:15378"/>
        <dbReference type="ChEBI" id="CHEBI:29965"/>
        <dbReference type="ChEBI" id="CHEBI:57856"/>
        <dbReference type="ChEBI" id="CHEBI:59789"/>
        <dbReference type="ChEBI" id="CHEBI:65280"/>
    </reaction>
    <physiologicalReaction direction="left-to-right" evidence="5">
        <dbReference type="Rhea" id="RHEA:48101"/>
    </physiologicalReaction>
</comment>
<evidence type="ECO:0000256" key="6">
    <source>
        <dbReference type="PROSITE-ProRule" id="PRU01015"/>
    </source>
</evidence>
<dbReference type="GO" id="GO:0032259">
    <property type="term" value="P:methylation"/>
    <property type="evidence" value="ECO:0007669"/>
    <property type="project" value="UniProtKB-KW"/>
</dbReference>
<feature type="domain" description="Protein arginine N-methyltransferase" evidence="8">
    <location>
        <begin position="150"/>
        <end position="311"/>
    </location>
</feature>
<protein>
    <recommendedName>
        <fullName evidence="1">type I protein arginine methyltransferase</fullName>
        <ecNumber evidence="1">2.1.1.319</ecNumber>
    </recommendedName>
</protein>
<dbReference type="GO" id="GO:0005634">
    <property type="term" value="C:nucleus"/>
    <property type="evidence" value="ECO:0007669"/>
    <property type="project" value="TreeGrafter"/>
</dbReference>
<dbReference type="GO" id="GO:0035241">
    <property type="term" value="F:protein-arginine omega-N monomethyltransferase activity"/>
    <property type="evidence" value="ECO:0007669"/>
    <property type="project" value="TreeGrafter"/>
</dbReference>
<evidence type="ECO:0000256" key="5">
    <source>
        <dbReference type="ARBA" id="ARBA00049303"/>
    </source>
</evidence>
<dbReference type="FunFam" id="3.40.50.150:FF:000003">
    <property type="entry name" value="Blast:Protein arginine N-methyltransferase 1"/>
    <property type="match status" value="1"/>
</dbReference>
<evidence type="ECO:0000256" key="3">
    <source>
        <dbReference type="ARBA" id="ARBA00022679"/>
    </source>
</evidence>
<proteinExistence type="predicted"/>
<feature type="compositionally biased region" description="Acidic residues" evidence="7">
    <location>
        <begin position="354"/>
        <end position="364"/>
    </location>
</feature>
<dbReference type="Proteomes" id="UP000053268">
    <property type="component" value="Unassembled WGS sequence"/>
</dbReference>
<feature type="region of interest" description="Disordered" evidence="7">
    <location>
        <begin position="343"/>
        <end position="364"/>
    </location>
</feature>
<evidence type="ECO:0000256" key="2">
    <source>
        <dbReference type="ARBA" id="ARBA00022603"/>
    </source>
</evidence>